<dbReference type="AlphaFoldDB" id="A0A1I0BIK6"/>
<dbReference type="PANTHER" id="PTHR35866">
    <property type="entry name" value="PUTATIVE-RELATED"/>
    <property type="match status" value="1"/>
</dbReference>
<name>A0A1I0BIK6_9FIRM</name>
<gene>
    <name evidence="1" type="ORF">SAMN04487771_100465</name>
</gene>
<keyword evidence="2" id="KW-1185">Reference proteome</keyword>
<evidence type="ECO:0000313" key="2">
    <source>
        <dbReference type="Proteomes" id="UP000199820"/>
    </source>
</evidence>
<evidence type="ECO:0000313" key="1">
    <source>
        <dbReference type="EMBL" id="SET06754.1"/>
    </source>
</evidence>
<protein>
    <submittedName>
        <fullName evidence="1">Uncharacterized protein</fullName>
    </submittedName>
</protein>
<accession>A0A1I0BIK6</accession>
<dbReference type="eggNOG" id="COG0727">
    <property type="taxonomic scope" value="Bacteria"/>
</dbReference>
<dbReference type="Proteomes" id="UP000199820">
    <property type="component" value="Unassembled WGS sequence"/>
</dbReference>
<dbReference type="STRING" id="1526.SAMN02910262_00429"/>
<dbReference type="PANTHER" id="PTHR35866:SF1">
    <property type="entry name" value="YKGJ FAMILY CYSTEINE CLUSTER PROTEIN"/>
    <property type="match status" value="1"/>
</dbReference>
<dbReference type="Pfam" id="PF03692">
    <property type="entry name" value="CxxCxxCC"/>
    <property type="match status" value="1"/>
</dbReference>
<proteinExistence type="predicted"/>
<dbReference type="OrthoDB" id="9810361at2"/>
<dbReference type="EMBL" id="FOIL01000004">
    <property type="protein sequence ID" value="SET06754.1"/>
    <property type="molecule type" value="Genomic_DNA"/>
</dbReference>
<dbReference type="RefSeq" id="WP_074648483.1">
    <property type="nucleotide sequence ID" value="NZ_FOIL01000004.1"/>
</dbReference>
<reference evidence="2" key="1">
    <citation type="submission" date="2016-10" db="EMBL/GenBank/DDBJ databases">
        <authorList>
            <person name="Varghese N."/>
            <person name="Submissions S."/>
        </authorList>
    </citation>
    <scope>NUCLEOTIDE SEQUENCE [LARGE SCALE GENOMIC DNA]</scope>
    <source>
        <strain evidence="2">KH1P1</strain>
    </source>
</reference>
<organism evidence="1 2">
    <name type="scientific">[Clostridium] aminophilum</name>
    <dbReference type="NCBI Taxonomy" id="1526"/>
    <lineage>
        <taxon>Bacteria</taxon>
        <taxon>Bacillati</taxon>
        <taxon>Bacillota</taxon>
        <taxon>Clostridia</taxon>
        <taxon>Lachnospirales</taxon>
        <taxon>Lachnospiraceae</taxon>
    </lineage>
</organism>
<sequence>MSNEFRLEDVTDGKQYGIHDMVRVGCGDCEGCSACCRGMGTSIILDPYDMWNLERALGEDTKAIFRDHLEKHIQNGLILPNLKMAGKEETCTFLNEEGRCSIHPFRTGLCRLYPLGRKYDETENGGFSYILMRDACQKKDLTKVKLKKWIDIDHLPENDAYHIRWHWFVRTMEQKMLSFSVPEQMKLAEYILKMFFEVPYRAEESFYPQFEKRMSMAERKCGIQRERGTTDESDT</sequence>
<dbReference type="InterPro" id="IPR005358">
    <property type="entry name" value="Puta_zinc/iron-chelating_dom"/>
</dbReference>